<feature type="compositionally biased region" description="Low complexity" evidence="1">
    <location>
        <begin position="121"/>
        <end position="130"/>
    </location>
</feature>
<feature type="compositionally biased region" description="Polar residues" evidence="1">
    <location>
        <begin position="411"/>
        <end position="437"/>
    </location>
</feature>
<feature type="compositionally biased region" description="Basic and acidic residues" evidence="1">
    <location>
        <begin position="242"/>
        <end position="260"/>
    </location>
</feature>
<protein>
    <submittedName>
        <fullName evidence="3">5739_t:CDS:1</fullName>
    </submittedName>
</protein>
<gene>
    <name evidence="3" type="ORF">AMORRO_LOCUS11687</name>
</gene>
<feature type="region of interest" description="Disordered" evidence="1">
    <location>
        <begin position="118"/>
        <end position="201"/>
    </location>
</feature>
<dbReference type="Proteomes" id="UP000789342">
    <property type="component" value="Unassembled WGS sequence"/>
</dbReference>
<evidence type="ECO:0000313" key="4">
    <source>
        <dbReference type="Proteomes" id="UP000789342"/>
    </source>
</evidence>
<feature type="compositionally biased region" description="Pro residues" evidence="1">
    <location>
        <begin position="31"/>
        <end position="43"/>
    </location>
</feature>
<reference evidence="3" key="1">
    <citation type="submission" date="2021-06" db="EMBL/GenBank/DDBJ databases">
        <authorList>
            <person name="Kallberg Y."/>
            <person name="Tangrot J."/>
            <person name="Rosling A."/>
        </authorList>
    </citation>
    <scope>NUCLEOTIDE SEQUENCE</scope>
    <source>
        <strain evidence="3">CL551</strain>
    </source>
</reference>
<evidence type="ECO:0000259" key="2">
    <source>
        <dbReference type="Pfam" id="PF04212"/>
    </source>
</evidence>
<feature type="non-terminal residue" evidence="3">
    <location>
        <position position="833"/>
    </location>
</feature>
<feature type="non-terminal residue" evidence="3">
    <location>
        <position position="1"/>
    </location>
</feature>
<feature type="region of interest" description="Disordered" evidence="1">
    <location>
        <begin position="1"/>
        <end position="48"/>
    </location>
</feature>
<dbReference type="PANTHER" id="PTHR37327:SF1">
    <property type="entry name" value="MICROTUBULE INTERACTING AND TRANSPORT DOMAIN-CONTAINING PROTEIN"/>
    <property type="match status" value="1"/>
</dbReference>
<dbReference type="EMBL" id="CAJVPV010015501">
    <property type="protein sequence ID" value="CAG8692276.1"/>
    <property type="molecule type" value="Genomic_DNA"/>
</dbReference>
<dbReference type="OrthoDB" id="2245455at2759"/>
<accession>A0A9N9EV46</accession>
<evidence type="ECO:0000313" key="3">
    <source>
        <dbReference type="EMBL" id="CAG8692276.1"/>
    </source>
</evidence>
<feature type="compositionally biased region" description="Low complexity" evidence="1">
    <location>
        <begin position="268"/>
        <end position="288"/>
    </location>
</feature>
<dbReference type="Gene3D" id="1.20.58.80">
    <property type="entry name" value="Phosphotransferase system, lactose/cellobiose-type IIA subunit"/>
    <property type="match status" value="1"/>
</dbReference>
<dbReference type="AlphaFoldDB" id="A0A9N9EV46"/>
<sequence>MTTNTSPHLTPPPSSLGHMNSERVGDEISPTPSPPIHRNPPSPRTQSKSILTVALQKAQTAVQFDAANNVVAALDAYKQTVELLSQVIVKSANEADRRRLQLIHDTYADRIRLLSTIAPESDSTSSNDTSGTEQDPELSECETNDKFLTSEQSMERKKVTESGAATTMKDDHRAELDVQGSTNDSDNDLTDVNSNQFSKGEPLNLNKNLLIHQNNDAEKIKQTENVEPTKVNGSMTNVIDHISTEDSLTSKRDDHTESTKSNRLSILSHKSNNSTSTEKSYTSKTPTSIYNGIKSMVDSNDTAEYAVSLDGSDSNTDSGENSDEKLEEKGKQMSNSNKDSPVLSSSSSQLEVETSLKNTTERRTLNSGHSRVFVPPPPPKIAPPNNNSHSHSYSDGTVDLLPPQHLDQPSLERSTLPSIVPPVSTSETTTALLSRSTPPDEDDDDKASVKSAPLESIVPAPEPQPSAPQNRRPAPLPLAQKNIYNSRNIPHTPSPSNTNLTGAVTPSSHHSHSPGFPKRSASNPGSSSRKSTVRFFNQTLSTTGHQSLYQIPGTPTSPWTSNLGSVPPPLGSPGFGPPTSGFRNDQSISPSKPTHSGYISCLMNPFPNTYDEDMGLPTKSNPALPEPPPSDVHLRPFWLMRLLERTMTTGGYLTPKLYIPCNLWQQGHKKLTAIDTKTSSCDVVLSCLIKLSRTSVDDMGVLAKELEGIEPILEGLQNSLARKLSYVESTHGKGRQSTSSLMNWGSKLSRSLDRMGMSNAMVRNEEANGYIDVLLKVFQNADIVEKYILYFSSLKPPHHHHYAPILTRLFKIADYFANVLCLFVVRDLGVLAD</sequence>
<organism evidence="3 4">
    <name type="scientific">Acaulospora morrowiae</name>
    <dbReference type="NCBI Taxonomy" id="94023"/>
    <lineage>
        <taxon>Eukaryota</taxon>
        <taxon>Fungi</taxon>
        <taxon>Fungi incertae sedis</taxon>
        <taxon>Mucoromycota</taxon>
        <taxon>Glomeromycotina</taxon>
        <taxon>Glomeromycetes</taxon>
        <taxon>Diversisporales</taxon>
        <taxon>Acaulosporaceae</taxon>
        <taxon>Acaulospora</taxon>
    </lineage>
</organism>
<dbReference type="PANTHER" id="PTHR37327">
    <property type="entry name" value="CHROMOSOME 1, WHOLE GENOME SHOTGUN SEQUENCE"/>
    <property type="match status" value="1"/>
</dbReference>
<dbReference type="InterPro" id="IPR036181">
    <property type="entry name" value="MIT_dom_sf"/>
</dbReference>
<name>A0A9N9EV46_9GLOM</name>
<feature type="region of interest" description="Disordered" evidence="1">
    <location>
        <begin position="307"/>
        <end position="531"/>
    </location>
</feature>
<feature type="compositionally biased region" description="Polar residues" evidence="1">
    <location>
        <begin position="520"/>
        <end position="531"/>
    </location>
</feature>
<proteinExistence type="predicted"/>
<evidence type="ECO:0000256" key="1">
    <source>
        <dbReference type="SAM" id="MobiDB-lite"/>
    </source>
</evidence>
<feature type="compositionally biased region" description="Polar residues" evidence="1">
    <location>
        <begin position="482"/>
        <end position="506"/>
    </location>
</feature>
<comment type="caution">
    <text evidence="3">The sequence shown here is derived from an EMBL/GenBank/DDBJ whole genome shotgun (WGS) entry which is preliminary data.</text>
</comment>
<feature type="region of interest" description="Disordered" evidence="1">
    <location>
        <begin position="236"/>
        <end position="290"/>
    </location>
</feature>
<keyword evidence="4" id="KW-1185">Reference proteome</keyword>
<feature type="compositionally biased region" description="Polar residues" evidence="1">
    <location>
        <begin position="179"/>
        <end position="198"/>
    </location>
</feature>
<feature type="compositionally biased region" description="Low complexity" evidence="1">
    <location>
        <begin position="334"/>
        <end position="355"/>
    </location>
</feature>
<feature type="compositionally biased region" description="Basic and acidic residues" evidence="1">
    <location>
        <begin position="322"/>
        <end position="331"/>
    </location>
</feature>
<feature type="domain" description="MIT" evidence="2">
    <location>
        <begin position="53"/>
        <end position="114"/>
    </location>
</feature>
<dbReference type="Pfam" id="PF04212">
    <property type="entry name" value="MIT"/>
    <property type="match status" value="1"/>
</dbReference>
<dbReference type="SUPFAM" id="SSF116846">
    <property type="entry name" value="MIT domain"/>
    <property type="match status" value="1"/>
</dbReference>
<dbReference type="InterPro" id="IPR007330">
    <property type="entry name" value="MIT_dom"/>
</dbReference>